<dbReference type="InterPro" id="IPR036249">
    <property type="entry name" value="Thioredoxin-like_sf"/>
</dbReference>
<evidence type="ECO:0000313" key="11">
    <source>
        <dbReference type="Proteomes" id="UP000006310"/>
    </source>
</evidence>
<dbReference type="OMA" id="HRYDISW"/>
<dbReference type="SUPFAM" id="SSF52833">
    <property type="entry name" value="Thioredoxin-like"/>
    <property type="match status" value="1"/>
</dbReference>
<evidence type="ECO:0000256" key="8">
    <source>
        <dbReference type="PIRSR" id="PIRSR000303-1"/>
    </source>
</evidence>
<dbReference type="HOGENOM" id="CLU_029507_2_2_1"/>
<dbReference type="RefSeq" id="XP_022467335.1">
    <property type="nucleotide sequence ID" value="XM_022611105.1"/>
</dbReference>
<dbReference type="InterPro" id="IPR000889">
    <property type="entry name" value="Glutathione_peroxidase"/>
</dbReference>
<proteinExistence type="inferred from homology"/>
<comment type="similarity">
    <text evidence="1 9">Belongs to the glutathione peroxidase family.</text>
</comment>
<dbReference type="FunFam" id="3.40.30.10:FF:000010">
    <property type="entry name" value="Glutathione peroxidase"/>
    <property type="match status" value="1"/>
</dbReference>
<dbReference type="GO" id="GO:0005782">
    <property type="term" value="C:peroxisomal matrix"/>
    <property type="evidence" value="ECO:0007669"/>
    <property type="project" value="EnsemblFungi"/>
</dbReference>
<keyword evidence="3" id="KW-0049">Antioxidant</keyword>
<dbReference type="EMBL" id="HE978326">
    <property type="protein sequence ID" value="CCK73091.1"/>
    <property type="molecule type" value="Genomic_DNA"/>
</dbReference>
<dbReference type="PROSITE" id="PS51355">
    <property type="entry name" value="GLUTATHIONE_PEROXID_3"/>
    <property type="match status" value="1"/>
</dbReference>
<dbReference type="KEGG" id="kng:KNAG_0M02380"/>
<dbReference type="PRINTS" id="PR01011">
    <property type="entry name" value="GLUTPROXDASE"/>
</dbReference>
<organism evidence="10 11">
    <name type="scientific">Huiozyma naganishii (strain ATCC MYA-139 / BCRC 22969 / CBS 8797 / KCTC 17520 / NBRC 10181 / NCYC 3082 / Yp74L-3)</name>
    <name type="common">Yeast</name>
    <name type="synonym">Kazachstania naganishii</name>
    <dbReference type="NCBI Taxonomy" id="1071383"/>
    <lineage>
        <taxon>Eukaryota</taxon>
        <taxon>Fungi</taxon>
        <taxon>Dikarya</taxon>
        <taxon>Ascomycota</taxon>
        <taxon>Saccharomycotina</taxon>
        <taxon>Saccharomycetes</taxon>
        <taxon>Saccharomycetales</taxon>
        <taxon>Saccharomycetaceae</taxon>
        <taxon>Huiozyma</taxon>
    </lineage>
</organism>
<dbReference type="STRING" id="1071383.J7SBJ3"/>
<dbReference type="OrthoDB" id="446890at2759"/>
<keyword evidence="6" id="KW-0676">Redox-active center</keyword>
<evidence type="ECO:0000256" key="5">
    <source>
        <dbReference type="ARBA" id="ARBA00023157"/>
    </source>
</evidence>
<dbReference type="PIRSF" id="PIRSF000303">
    <property type="entry name" value="Glutathion_perox"/>
    <property type="match status" value="1"/>
</dbReference>
<keyword evidence="11" id="KW-1185">Reference proteome</keyword>
<dbReference type="PANTHER" id="PTHR11592:SF78">
    <property type="entry name" value="GLUTATHIONE PEROXIDASE"/>
    <property type="match status" value="1"/>
</dbReference>
<dbReference type="GO" id="GO:0034599">
    <property type="term" value="P:cellular response to oxidative stress"/>
    <property type="evidence" value="ECO:0007669"/>
    <property type="project" value="TreeGrafter"/>
</dbReference>
<dbReference type="eggNOG" id="KOG1651">
    <property type="taxonomic scope" value="Eukaryota"/>
</dbReference>
<evidence type="ECO:0000256" key="1">
    <source>
        <dbReference type="ARBA" id="ARBA00006926"/>
    </source>
</evidence>
<accession>J7SBJ3</accession>
<feature type="active site" evidence="8">
    <location>
        <position position="37"/>
    </location>
</feature>
<dbReference type="InterPro" id="IPR029759">
    <property type="entry name" value="GPX_AS"/>
</dbReference>
<evidence type="ECO:0000256" key="7">
    <source>
        <dbReference type="ARBA" id="ARBA00049091"/>
    </source>
</evidence>
<dbReference type="GO" id="GO:0007031">
    <property type="term" value="P:peroxisome organization"/>
    <property type="evidence" value="ECO:0007669"/>
    <property type="project" value="EnsemblFungi"/>
</dbReference>
<dbReference type="Proteomes" id="UP000006310">
    <property type="component" value="Chromosome 13"/>
</dbReference>
<reference evidence="11" key="2">
    <citation type="submission" date="2012-08" db="EMBL/GenBank/DDBJ databases">
        <title>Genome sequence of Kazachstania naganishii.</title>
        <authorList>
            <person name="Gordon J.L."/>
            <person name="Armisen D."/>
            <person name="Proux-Wera E."/>
            <person name="OhEigeartaigh S.S."/>
            <person name="Byrne K.P."/>
            <person name="Wolfe K.H."/>
        </authorList>
    </citation>
    <scope>NUCLEOTIDE SEQUENCE [LARGE SCALE GENOMIC DNA]</scope>
    <source>
        <strain evidence="11">ATCC MYA-139 / BCRC 22969 / CBS 8797 / CCRC 22969 / KCTC 17520 / NBRC 10181 / NCYC 3082</strain>
    </source>
</reference>
<dbReference type="GO" id="GO:0004602">
    <property type="term" value="F:glutathione peroxidase activity"/>
    <property type="evidence" value="ECO:0007669"/>
    <property type="project" value="EnsemblFungi"/>
</dbReference>
<dbReference type="GO" id="GO:0047066">
    <property type="term" value="F:phospholipid-hydroperoxide glutathione peroxidase activity"/>
    <property type="evidence" value="ECO:0007669"/>
    <property type="project" value="EnsemblFungi"/>
</dbReference>
<keyword evidence="2 9" id="KW-0575">Peroxidase</keyword>
<dbReference type="GO" id="GO:0140824">
    <property type="term" value="F:thioredoxin-dependent peroxiredoxin activity"/>
    <property type="evidence" value="ECO:0007669"/>
    <property type="project" value="UniProtKB-EC"/>
</dbReference>
<protein>
    <recommendedName>
        <fullName evidence="9">Glutathione peroxidase</fullName>
    </recommendedName>
</protein>
<evidence type="ECO:0000256" key="2">
    <source>
        <dbReference type="ARBA" id="ARBA00022559"/>
    </source>
</evidence>
<evidence type="ECO:0000256" key="6">
    <source>
        <dbReference type="ARBA" id="ARBA00023284"/>
    </source>
</evidence>
<dbReference type="PROSITE" id="PS00763">
    <property type="entry name" value="GLUTATHIONE_PEROXID_2"/>
    <property type="match status" value="1"/>
</dbReference>
<keyword evidence="4 9" id="KW-0560">Oxidoreductase</keyword>
<dbReference type="Pfam" id="PF00255">
    <property type="entry name" value="GSHPx"/>
    <property type="match status" value="1"/>
</dbReference>
<comment type="catalytic activity">
    <reaction evidence="7">
        <text>a hydroperoxide + [thioredoxin]-dithiol = an alcohol + [thioredoxin]-disulfide + H2O</text>
        <dbReference type="Rhea" id="RHEA:62620"/>
        <dbReference type="Rhea" id="RHEA-COMP:10698"/>
        <dbReference type="Rhea" id="RHEA-COMP:10700"/>
        <dbReference type="ChEBI" id="CHEBI:15377"/>
        <dbReference type="ChEBI" id="CHEBI:29950"/>
        <dbReference type="ChEBI" id="CHEBI:30879"/>
        <dbReference type="ChEBI" id="CHEBI:35924"/>
        <dbReference type="ChEBI" id="CHEBI:50058"/>
        <dbReference type="EC" id="1.11.1.24"/>
    </reaction>
</comment>
<keyword evidence="5" id="KW-1015">Disulfide bond</keyword>
<evidence type="ECO:0000256" key="9">
    <source>
        <dbReference type="RuleBase" id="RU000499"/>
    </source>
</evidence>
<evidence type="ECO:0000256" key="4">
    <source>
        <dbReference type="ARBA" id="ARBA00023002"/>
    </source>
</evidence>
<gene>
    <name evidence="10" type="primary">KNAG0M02380</name>
    <name evidence="10" type="ordered locus">KNAG_0M02380</name>
</gene>
<reference evidence="10 11" key="1">
    <citation type="journal article" date="2011" name="Proc. Natl. Acad. Sci. U.S.A.">
        <title>Evolutionary erosion of yeast sex chromosomes by mating-type switching accidents.</title>
        <authorList>
            <person name="Gordon J.L."/>
            <person name="Armisen D."/>
            <person name="Proux-Wera E."/>
            <person name="Oheigeartaigh S.S."/>
            <person name="Byrne K.P."/>
            <person name="Wolfe K.H."/>
        </authorList>
    </citation>
    <scope>NUCLEOTIDE SEQUENCE [LARGE SCALE GENOMIC DNA]</scope>
    <source>
        <strain evidence="11">ATCC MYA-139 / BCRC 22969 / CBS 8797 / CCRC 22969 / KCTC 17520 / NBRC 10181 / NCYC 3082</strain>
    </source>
</reference>
<dbReference type="Gene3D" id="3.40.30.10">
    <property type="entry name" value="Glutaredoxin"/>
    <property type="match status" value="1"/>
</dbReference>
<dbReference type="CDD" id="cd00340">
    <property type="entry name" value="GSH_Peroxidase"/>
    <property type="match status" value="1"/>
</dbReference>
<dbReference type="PANTHER" id="PTHR11592">
    <property type="entry name" value="GLUTATHIONE PEROXIDASE"/>
    <property type="match status" value="1"/>
</dbReference>
<dbReference type="GeneID" id="34528871"/>
<dbReference type="AlphaFoldDB" id="J7SBJ3"/>
<dbReference type="PROSITE" id="PS00460">
    <property type="entry name" value="GLUTATHIONE_PEROXID_1"/>
    <property type="match status" value="1"/>
</dbReference>
<name>J7SBJ3_HUIN7</name>
<evidence type="ECO:0000313" key="10">
    <source>
        <dbReference type="EMBL" id="CCK73091.1"/>
    </source>
</evidence>
<evidence type="ECO:0000256" key="3">
    <source>
        <dbReference type="ARBA" id="ARBA00022862"/>
    </source>
</evidence>
<sequence>MSAFYELSAVRADGSRFLFGDTLAGKVVLIVNVASRCGYTPQYSELQQLHERYSQEGLVVLGFPCNQFGNQEPGTMEEIVAFTRDKFGVTFPILSKINVNGPREDPVYKYLKSQRGNALGFKGVKWNFEKFVVDRAGVVQFRYGSKDTMAVYERDLRALLEKR</sequence>
<dbReference type="InterPro" id="IPR029760">
    <property type="entry name" value="GPX_CS"/>
</dbReference>